<sequence>MPLLVTPSSKALKTESRRKAVHQPSLIITSTAILHIHIHISTHHHVFTRQFNTSSKQSCFPEFYIAT</sequence>
<reference evidence="2" key="1">
    <citation type="submission" date="2014-04" db="EMBL/GenBank/DDBJ databases">
        <title>Evolutionary Origins and Diversification of the Mycorrhizal Mutualists.</title>
        <authorList>
            <consortium name="DOE Joint Genome Institute"/>
            <consortium name="Mycorrhizal Genomics Consortium"/>
            <person name="Kohler A."/>
            <person name="Kuo A."/>
            <person name="Nagy L.G."/>
            <person name="Floudas D."/>
            <person name="Copeland A."/>
            <person name="Barry K.W."/>
            <person name="Cichocki N."/>
            <person name="Veneault-Fourrey C."/>
            <person name="LaButti K."/>
            <person name="Lindquist E.A."/>
            <person name="Lipzen A."/>
            <person name="Lundell T."/>
            <person name="Morin E."/>
            <person name="Murat C."/>
            <person name="Riley R."/>
            <person name="Ohm R."/>
            <person name="Sun H."/>
            <person name="Tunlid A."/>
            <person name="Henrissat B."/>
            <person name="Grigoriev I.V."/>
            <person name="Hibbett D.S."/>
            <person name="Martin F."/>
        </authorList>
    </citation>
    <scope>NUCLEOTIDE SEQUENCE [LARGE SCALE GENOMIC DNA]</scope>
    <source>
        <strain evidence="2">FD-334 SS-4</strain>
    </source>
</reference>
<evidence type="ECO:0000313" key="2">
    <source>
        <dbReference type="Proteomes" id="UP000054270"/>
    </source>
</evidence>
<organism evidence="1 2">
    <name type="scientific">Hypholoma sublateritium (strain FD-334 SS-4)</name>
    <dbReference type="NCBI Taxonomy" id="945553"/>
    <lineage>
        <taxon>Eukaryota</taxon>
        <taxon>Fungi</taxon>
        <taxon>Dikarya</taxon>
        <taxon>Basidiomycota</taxon>
        <taxon>Agaricomycotina</taxon>
        <taxon>Agaricomycetes</taxon>
        <taxon>Agaricomycetidae</taxon>
        <taxon>Agaricales</taxon>
        <taxon>Agaricineae</taxon>
        <taxon>Strophariaceae</taxon>
        <taxon>Hypholoma</taxon>
    </lineage>
</organism>
<evidence type="ECO:0000313" key="1">
    <source>
        <dbReference type="EMBL" id="KJA24948.1"/>
    </source>
</evidence>
<accession>A0A0D2MLZ9</accession>
<dbReference type="AlphaFoldDB" id="A0A0D2MLZ9"/>
<proteinExistence type="predicted"/>
<gene>
    <name evidence="1" type="ORF">HYPSUDRAFT_38330</name>
</gene>
<dbReference type="EMBL" id="KN817534">
    <property type="protein sequence ID" value="KJA24948.1"/>
    <property type="molecule type" value="Genomic_DNA"/>
</dbReference>
<keyword evidence="2" id="KW-1185">Reference proteome</keyword>
<dbReference type="Proteomes" id="UP000054270">
    <property type="component" value="Unassembled WGS sequence"/>
</dbReference>
<name>A0A0D2MLZ9_HYPSF</name>
<protein>
    <submittedName>
        <fullName evidence="1">Uncharacterized protein</fullName>
    </submittedName>
</protein>